<dbReference type="EMBL" id="WRXN01000028">
    <property type="protein sequence ID" value="MVT12526.1"/>
    <property type="molecule type" value="Genomic_DNA"/>
</dbReference>
<evidence type="ECO:0000256" key="1">
    <source>
        <dbReference type="SAM" id="Phobius"/>
    </source>
</evidence>
<keyword evidence="1" id="KW-0812">Transmembrane</keyword>
<keyword evidence="1" id="KW-1133">Transmembrane helix</keyword>
<sequence>MNQMNPPQDPHYSAADCQYIGYIGIILADHYCLALSIAARKGYQFTIETLYSWALEFCAEYGFSFQGKVDELQIAVTIWGDTRLKRFQTERK</sequence>
<evidence type="ECO:0000313" key="3">
    <source>
        <dbReference type="Proteomes" id="UP000461730"/>
    </source>
</evidence>
<reference evidence="2 3" key="1">
    <citation type="submission" date="2019-12" db="EMBL/GenBank/DDBJ databases">
        <title>Chitinophaga sp. strain ysch24 (GDMCC 1.1355), whole genome shotgun sequence.</title>
        <authorList>
            <person name="Zhang X."/>
        </authorList>
    </citation>
    <scope>NUCLEOTIDE SEQUENCE [LARGE SCALE GENOMIC DNA]</scope>
    <source>
        <strain evidence="3">ysch24</strain>
    </source>
</reference>
<evidence type="ECO:0000313" key="2">
    <source>
        <dbReference type="EMBL" id="MVT12526.1"/>
    </source>
</evidence>
<gene>
    <name evidence="2" type="ORF">GO493_30015</name>
</gene>
<feature type="transmembrane region" description="Helical" evidence="1">
    <location>
        <begin position="20"/>
        <end position="39"/>
    </location>
</feature>
<comment type="caution">
    <text evidence="2">The sequence shown here is derived from an EMBL/GenBank/DDBJ whole genome shotgun (WGS) entry which is preliminary data.</text>
</comment>
<dbReference type="AlphaFoldDB" id="A0A7K1UDZ0"/>
<accession>A0A7K1UDZ0</accession>
<name>A0A7K1UDZ0_9BACT</name>
<protein>
    <submittedName>
        <fullName evidence="2">Uncharacterized protein</fullName>
    </submittedName>
</protein>
<proteinExistence type="predicted"/>
<dbReference type="RefSeq" id="WP_157309942.1">
    <property type="nucleotide sequence ID" value="NZ_WRXN01000028.1"/>
</dbReference>
<dbReference type="Proteomes" id="UP000461730">
    <property type="component" value="Unassembled WGS sequence"/>
</dbReference>
<keyword evidence="1" id="KW-0472">Membrane</keyword>
<keyword evidence="3" id="KW-1185">Reference proteome</keyword>
<organism evidence="2 3">
    <name type="scientific">Chitinophaga tropicalis</name>
    <dbReference type="NCBI Taxonomy" id="2683588"/>
    <lineage>
        <taxon>Bacteria</taxon>
        <taxon>Pseudomonadati</taxon>
        <taxon>Bacteroidota</taxon>
        <taxon>Chitinophagia</taxon>
        <taxon>Chitinophagales</taxon>
        <taxon>Chitinophagaceae</taxon>
        <taxon>Chitinophaga</taxon>
    </lineage>
</organism>